<dbReference type="SUPFAM" id="SSF48264">
    <property type="entry name" value="Cytochrome P450"/>
    <property type="match status" value="1"/>
</dbReference>
<dbReference type="GO" id="GO:1902181">
    <property type="term" value="P:verruculogen biosynthetic process"/>
    <property type="evidence" value="ECO:0007669"/>
    <property type="project" value="UniProtKB-ARBA"/>
</dbReference>
<gene>
    <name evidence="14" type="ORF">HETSPECPRED_009431</name>
</gene>
<keyword evidence="10 13" id="KW-0503">Monooxygenase</keyword>
<dbReference type="Pfam" id="PF00067">
    <property type="entry name" value="p450"/>
    <property type="match status" value="1"/>
</dbReference>
<evidence type="ECO:0000256" key="12">
    <source>
        <dbReference type="PIRSR" id="PIRSR602401-1"/>
    </source>
</evidence>
<dbReference type="AlphaFoldDB" id="A0A8H3IW38"/>
<evidence type="ECO:0000256" key="3">
    <source>
        <dbReference type="ARBA" id="ARBA00010617"/>
    </source>
</evidence>
<dbReference type="Proteomes" id="UP000664521">
    <property type="component" value="Unassembled WGS sequence"/>
</dbReference>
<dbReference type="PROSITE" id="PS00086">
    <property type="entry name" value="CYTOCHROME_P450"/>
    <property type="match status" value="1"/>
</dbReference>
<name>A0A8H3IW38_9LECA</name>
<evidence type="ECO:0000256" key="11">
    <source>
        <dbReference type="ARBA" id="ARBA00023136"/>
    </source>
</evidence>
<proteinExistence type="inferred from homology"/>
<dbReference type="PANTHER" id="PTHR24305:SF237">
    <property type="entry name" value="CYTOCHROME P450 MONOOXYGENASE ATNE-RELATED"/>
    <property type="match status" value="1"/>
</dbReference>
<evidence type="ECO:0000256" key="8">
    <source>
        <dbReference type="ARBA" id="ARBA00023002"/>
    </source>
</evidence>
<keyword evidence="4 12" id="KW-0349">Heme</keyword>
<evidence type="ECO:0008006" key="16">
    <source>
        <dbReference type="Google" id="ProtNLM"/>
    </source>
</evidence>
<keyword evidence="11" id="KW-0472">Membrane</keyword>
<keyword evidence="6 12" id="KW-0479">Metal-binding</keyword>
<evidence type="ECO:0000256" key="2">
    <source>
        <dbReference type="ARBA" id="ARBA00004370"/>
    </source>
</evidence>
<dbReference type="GO" id="GO:0016020">
    <property type="term" value="C:membrane"/>
    <property type="evidence" value="ECO:0007669"/>
    <property type="project" value="UniProtKB-SubCell"/>
</dbReference>
<comment type="caution">
    <text evidence="14">The sequence shown here is derived from an EMBL/GenBank/DDBJ whole genome shotgun (WGS) entry which is preliminary data.</text>
</comment>
<comment type="subcellular location">
    <subcellularLocation>
        <location evidence="2">Membrane</location>
    </subcellularLocation>
</comment>
<keyword evidence="8 13" id="KW-0560">Oxidoreductase</keyword>
<keyword evidence="5" id="KW-0812">Transmembrane</keyword>
<accession>A0A8H3IW38</accession>
<dbReference type="InterPro" id="IPR002401">
    <property type="entry name" value="Cyt_P450_E_grp-I"/>
</dbReference>
<keyword evidence="15" id="KW-1185">Reference proteome</keyword>
<keyword evidence="9 12" id="KW-0408">Iron</keyword>
<dbReference type="PRINTS" id="PR00385">
    <property type="entry name" value="P450"/>
</dbReference>
<dbReference type="FunFam" id="1.10.630.10:FF:000063">
    <property type="entry name" value="Cytochrome P450 monooxygenase"/>
    <property type="match status" value="1"/>
</dbReference>
<dbReference type="Gene3D" id="1.10.630.10">
    <property type="entry name" value="Cytochrome P450"/>
    <property type="match status" value="1"/>
</dbReference>
<dbReference type="GO" id="GO:0016705">
    <property type="term" value="F:oxidoreductase activity, acting on paired donors, with incorporation or reduction of molecular oxygen"/>
    <property type="evidence" value="ECO:0007669"/>
    <property type="project" value="InterPro"/>
</dbReference>
<comment type="similarity">
    <text evidence="3 13">Belongs to the cytochrome P450 family.</text>
</comment>
<evidence type="ECO:0000256" key="5">
    <source>
        <dbReference type="ARBA" id="ARBA00022692"/>
    </source>
</evidence>
<dbReference type="CDD" id="cd11061">
    <property type="entry name" value="CYP67-like"/>
    <property type="match status" value="1"/>
</dbReference>
<dbReference type="InterPro" id="IPR001128">
    <property type="entry name" value="Cyt_P450"/>
</dbReference>
<evidence type="ECO:0000256" key="13">
    <source>
        <dbReference type="RuleBase" id="RU000461"/>
    </source>
</evidence>
<organism evidence="14 15">
    <name type="scientific">Heterodermia speciosa</name>
    <dbReference type="NCBI Taxonomy" id="116794"/>
    <lineage>
        <taxon>Eukaryota</taxon>
        <taxon>Fungi</taxon>
        <taxon>Dikarya</taxon>
        <taxon>Ascomycota</taxon>
        <taxon>Pezizomycotina</taxon>
        <taxon>Lecanoromycetes</taxon>
        <taxon>OSLEUM clade</taxon>
        <taxon>Lecanoromycetidae</taxon>
        <taxon>Caliciales</taxon>
        <taxon>Physciaceae</taxon>
        <taxon>Heterodermia</taxon>
    </lineage>
</organism>
<evidence type="ECO:0000313" key="15">
    <source>
        <dbReference type="Proteomes" id="UP000664521"/>
    </source>
</evidence>
<protein>
    <recommendedName>
        <fullName evidence="16">Cytochrome P450</fullName>
    </recommendedName>
</protein>
<evidence type="ECO:0000256" key="6">
    <source>
        <dbReference type="ARBA" id="ARBA00022723"/>
    </source>
</evidence>
<dbReference type="InterPro" id="IPR017972">
    <property type="entry name" value="Cyt_P450_CS"/>
</dbReference>
<dbReference type="GO" id="GO:0005506">
    <property type="term" value="F:iron ion binding"/>
    <property type="evidence" value="ECO:0007669"/>
    <property type="project" value="InterPro"/>
</dbReference>
<evidence type="ECO:0000256" key="9">
    <source>
        <dbReference type="ARBA" id="ARBA00023004"/>
    </source>
</evidence>
<evidence type="ECO:0000256" key="1">
    <source>
        <dbReference type="ARBA" id="ARBA00001971"/>
    </source>
</evidence>
<dbReference type="PANTHER" id="PTHR24305">
    <property type="entry name" value="CYTOCHROME P450"/>
    <property type="match status" value="1"/>
</dbReference>
<dbReference type="OrthoDB" id="1470350at2759"/>
<dbReference type="GO" id="GO:0004497">
    <property type="term" value="F:monooxygenase activity"/>
    <property type="evidence" value="ECO:0007669"/>
    <property type="project" value="UniProtKB-KW"/>
</dbReference>
<comment type="cofactor">
    <cofactor evidence="1 12">
        <name>heme</name>
        <dbReference type="ChEBI" id="CHEBI:30413"/>
    </cofactor>
</comment>
<evidence type="ECO:0000256" key="10">
    <source>
        <dbReference type="ARBA" id="ARBA00023033"/>
    </source>
</evidence>
<sequence length="516" mass="57031">MMGPNFSPLALLATSMLLGLLITCIYRLHLHPLARYPGPLIGRITDWYNVYHSWKGDRHIDMYKLHQKYGDIVRYGPNRIAINNPTALHEIYSVRSNVQKSSLYTVFQRFFKVASSGSLIDIAQHAARRRIIGQIVTLPVLKSMEAFVLDNVQGFCERLAGTESQTKEGEWSPGRDMTDWVARMAIDTIGGLLFGQAWTTLDADRKGEVVNAIPAGTKGFLMGGHMPAILTLKLDQIFLRSLTSRARRFESATKSQLEARLAMSRASEVKENDMFEKLLAARDSSTGAGLTMTDMHAETMVIMVAGYDTMATTITATIFHLLHNPSTLSLLRAEIDRTFSSVTAIVMGPELNTCTYLRACLDESLRLNPPVGGVLPRETLHHGITIAGNFFPAGTDLGVSLYALQRQEKYFSQPEVYEPSRWIAGDGGVAKQEAEASFTATADAFAPFSLGPRGCPAKAMAYAEMMVVLARLVFSLEMRLAPGSRVIGPAPARFVTKDYFVSTHEGPVVQFRKRAR</sequence>
<feature type="binding site" description="axial binding residue" evidence="12">
    <location>
        <position position="455"/>
    </location>
    <ligand>
        <name>heme</name>
        <dbReference type="ChEBI" id="CHEBI:30413"/>
    </ligand>
    <ligandPart>
        <name>Fe</name>
        <dbReference type="ChEBI" id="CHEBI:18248"/>
    </ligandPart>
</feature>
<dbReference type="PRINTS" id="PR00463">
    <property type="entry name" value="EP450I"/>
</dbReference>
<keyword evidence="7" id="KW-1133">Transmembrane helix</keyword>
<dbReference type="EMBL" id="CAJPDS010000079">
    <property type="protein sequence ID" value="CAF9935018.1"/>
    <property type="molecule type" value="Genomic_DNA"/>
</dbReference>
<dbReference type="InterPro" id="IPR036396">
    <property type="entry name" value="Cyt_P450_sf"/>
</dbReference>
<dbReference type="InterPro" id="IPR050121">
    <property type="entry name" value="Cytochrome_P450_monoxygenase"/>
</dbReference>
<evidence type="ECO:0000313" key="14">
    <source>
        <dbReference type="EMBL" id="CAF9935018.1"/>
    </source>
</evidence>
<evidence type="ECO:0000256" key="7">
    <source>
        <dbReference type="ARBA" id="ARBA00022989"/>
    </source>
</evidence>
<evidence type="ECO:0000256" key="4">
    <source>
        <dbReference type="ARBA" id="ARBA00022617"/>
    </source>
</evidence>
<reference evidence="14" key="1">
    <citation type="submission" date="2021-03" db="EMBL/GenBank/DDBJ databases">
        <authorList>
            <person name="Tagirdzhanova G."/>
        </authorList>
    </citation>
    <scope>NUCLEOTIDE SEQUENCE</scope>
</reference>
<dbReference type="GO" id="GO:0020037">
    <property type="term" value="F:heme binding"/>
    <property type="evidence" value="ECO:0007669"/>
    <property type="project" value="InterPro"/>
</dbReference>